<dbReference type="PANTHER" id="PTHR37771:SF2">
    <property type="entry name" value="OS02G0593400 PROTEIN"/>
    <property type="match status" value="1"/>
</dbReference>
<protein>
    <submittedName>
        <fullName evidence="1">Uncharacterized protein</fullName>
    </submittedName>
</protein>
<dbReference type="EMBL" id="JACGWM010000011">
    <property type="protein sequence ID" value="KAL0341569.1"/>
    <property type="molecule type" value="Genomic_DNA"/>
</dbReference>
<proteinExistence type="predicted"/>
<dbReference type="GO" id="GO:0005680">
    <property type="term" value="C:anaphase-promoting complex"/>
    <property type="evidence" value="ECO:0007669"/>
    <property type="project" value="InterPro"/>
</dbReference>
<dbReference type="InterPro" id="IPR026182">
    <property type="entry name" value="ANAPC15"/>
</dbReference>
<comment type="caution">
    <text evidence="1">The sequence shown here is derived from an EMBL/GenBank/DDBJ whole genome shotgun (WGS) entry which is preliminary data.</text>
</comment>
<gene>
    <name evidence="1" type="ORF">Scaly_1819500</name>
</gene>
<name>A0AAW2NDI4_9LAMI</name>
<reference evidence="1" key="1">
    <citation type="submission" date="2020-06" db="EMBL/GenBank/DDBJ databases">
        <authorList>
            <person name="Li T."/>
            <person name="Hu X."/>
            <person name="Zhang T."/>
            <person name="Song X."/>
            <person name="Zhang H."/>
            <person name="Dai N."/>
            <person name="Sheng W."/>
            <person name="Hou X."/>
            <person name="Wei L."/>
        </authorList>
    </citation>
    <scope>NUCLEOTIDE SEQUENCE</scope>
    <source>
        <strain evidence="1">KEN8</strain>
        <tissue evidence="1">Leaf</tissue>
    </source>
</reference>
<organism evidence="1">
    <name type="scientific">Sesamum calycinum</name>
    <dbReference type="NCBI Taxonomy" id="2727403"/>
    <lineage>
        <taxon>Eukaryota</taxon>
        <taxon>Viridiplantae</taxon>
        <taxon>Streptophyta</taxon>
        <taxon>Embryophyta</taxon>
        <taxon>Tracheophyta</taxon>
        <taxon>Spermatophyta</taxon>
        <taxon>Magnoliopsida</taxon>
        <taxon>eudicotyledons</taxon>
        <taxon>Gunneridae</taxon>
        <taxon>Pentapetalae</taxon>
        <taxon>asterids</taxon>
        <taxon>lamiids</taxon>
        <taxon>Lamiales</taxon>
        <taxon>Pedaliaceae</taxon>
        <taxon>Sesamum</taxon>
    </lineage>
</organism>
<dbReference type="GO" id="GO:0090266">
    <property type="term" value="P:regulation of mitotic cell cycle spindle assembly checkpoint"/>
    <property type="evidence" value="ECO:0007669"/>
    <property type="project" value="InterPro"/>
</dbReference>
<dbReference type="Pfam" id="PF15243">
    <property type="entry name" value="ANAPC15"/>
    <property type="match status" value="1"/>
</dbReference>
<evidence type="ECO:0000313" key="1">
    <source>
        <dbReference type="EMBL" id="KAL0341569.1"/>
    </source>
</evidence>
<reference evidence="1" key="2">
    <citation type="journal article" date="2024" name="Plant">
        <title>Genomic evolution and insights into agronomic trait innovations of Sesamum species.</title>
        <authorList>
            <person name="Miao H."/>
            <person name="Wang L."/>
            <person name="Qu L."/>
            <person name="Liu H."/>
            <person name="Sun Y."/>
            <person name="Le M."/>
            <person name="Wang Q."/>
            <person name="Wei S."/>
            <person name="Zheng Y."/>
            <person name="Lin W."/>
            <person name="Duan Y."/>
            <person name="Cao H."/>
            <person name="Xiong S."/>
            <person name="Wang X."/>
            <person name="Wei L."/>
            <person name="Li C."/>
            <person name="Ma Q."/>
            <person name="Ju M."/>
            <person name="Zhao R."/>
            <person name="Li G."/>
            <person name="Mu C."/>
            <person name="Tian Q."/>
            <person name="Mei H."/>
            <person name="Zhang T."/>
            <person name="Gao T."/>
            <person name="Zhang H."/>
        </authorList>
    </citation>
    <scope>NUCLEOTIDE SEQUENCE</scope>
    <source>
        <strain evidence="1">KEN8</strain>
    </source>
</reference>
<dbReference type="PANTHER" id="PTHR37771">
    <property type="entry name" value="OS02G0593400 PROTEIN"/>
    <property type="match status" value="1"/>
</dbReference>
<sequence>MLQYPAFMTQYPWSTRVIPTSYLLPAQWPQPQNDELLLAMEESEYEEKCNEIRKANSNIIIIGKTTVDNDKEDFDNDADDDDADNAEESEGLFPPFSFYNIRAAIIPCIHMSFMNMALNRRYYASGLRFLSWNMSLYVMQIVSKHYMGVCCMSGLSSAHDERCSVSFVFRHVHMSSHFSALPWME</sequence>
<dbReference type="AlphaFoldDB" id="A0AAW2NDI4"/>
<accession>A0AAW2NDI4</accession>